<sequence>MFVPCHNQHPSLVFVSTSSYVDNQWIGWVDDDRERNG</sequence>
<name>A0A542DQU7_AMYCI</name>
<evidence type="ECO:0000313" key="1">
    <source>
        <dbReference type="EMBL" id="TQJ05437.1"/>
    </source>
</evidence>
<keyword evidence="2" id="KW-1185">Reference proteome</keyword>
<organism evidence="1 2">
    <name type="scientific">Amycolatopsis cihanbeyliensis</name>
    <dbReference type="NCBI Taxonomy" id="1128664"/>
    <lineage>
        <taxon>Bacteria</taxon>
        <taxon>Bacillati</taxon>
        <taxon>Actinomycetota</taxon>
        <taxon>Actinomycetes</taxon>
        <taxon>Pseudonocardiales</taxon>
        <taxon>Pseudonocardiaceae</taxon>
        <taxon>Amycolatopsis</taxon>
    </lineage>
</organism>
<reference evidence="1 2" key="1">
    <citation type="submission" date="2019-06" db="EMBL/GenBank/DDBJ databases">
        <title>Sequencing the genomes of 1000 actinobacteria strains.</title>
        <authorList>
            <person name="Klenk H.-P."/>
        </authorList>
    </citation>
    <scope>NUCLEOTIDE SEQUENCE [LARGE SCALE GENOMIC DNA]</scope>
    <source>
        <strain evidence="1 2">DSM 45679</strain>
    </source>
</reference>
<accession>A0A542DQU7</accession>
<protein>
    <submittedName>
        <fullName evidence="1">Uncharacterized protein</fullName>
    </submittedName>
</protein>
<proteinExistence type="predicted"/>
<dbReference type="Proteomes" id="UP000320876">
    <property type="component" value="Unassembled WGS sequence"/>
</dbReference>
<gene>
    <name evidence="1" type="ORF">FB471_5267</name>
</gene>
<dbReference type="EMBL" id="VFML01000001">
    <property type="protein sequence ID" value="TQJ05437.1"/>
    <property type="molecule type" value="Genomic_DNA"/>
</dbReference>
<evidence type="ECO:0000313" key="2">
    <source>
        <dbReference type="Proteomes" id="UP000320876"/>
    </source>
</evidence>
<dbReference type="AlphaFoldDB" id="A0A542DQU7"/>
<comment type="caution">
    <text evidence="1">The sequence shown here is derived from an EMBL/GenBank/DDBJ whole genome shotgun (WGS) entry which is preliminary data.</text>
</comment>